<name>A0A923SA89_9BURK</name>
<dbReference type="GO" id="GO:0019867">
    <property type="term" value="C:outer membrane"/>
    <property type="evidence" value="ECO:0007669"/>
    <property type="project" value="InterPro"/>
</dbReference>
<dbReference type="InterPro" id="IPR051407">
    <property type="entry name" value="Bact_OM_lipoprot/Surf_antigen"/>
</dbReference>
<dbReference type="Proteomes" id="UP000608513">
    <property type="component" value="Unassembled WGS sequence"/>
</dbReference>
<evidence type="ECO:0000313" key="5">
    <source>
        <dbReference type="EMBL" id="MBC5782514.1"/>
    </source>
</evidence>
<feature type="chain" id="PRO_5037042174" evidence="3">
    <location>
        <begin position="20"/>
        <end position="145"/>
    </location>
</feature>
<dbReference type="RefSeq" id="WP_187075278.1">
    <property type="nucleotide sequence ID" value="NZ_JACORT010000002.1"/>
</dbReference>
<comment type="subcellular location">
    <subcellularLocation>
        <location evidence="1">Membrane</location>
    </subcellularLocation>
</comment>
<reference evidence="5" key="1">
    <citation type="submission" date="2020-08" db="EMBL/GenBank/DDBJ databases">
        <title>Ramlibacter sp. USB13 16S ribosomal RNA gene genome sequencing and assembly.</title>
        <authorList>
            <person name="Kang M."/>
        </authorList>
    </citation>
    <scope>NUCLEOTIDE SEQUENCE</scope>
    <source>
        <strain evidence="5">USB13</strain>
    </source>
</reference>
<keyword evidence="2" id="KW-0472">Membrane</keyword>
<proteinExistence type="predicted"/>
<accession>A0A923SA89</accession>
<keyword evidence="3" id="KW-0732">Signal</keyword>
<feature type="signal peptide" evidence="3">
    <location>
        <begin position="1"/>
        <end position="19"/>
    </location>
</feature>
<keyword evidence="6" id="KW-1185">Reference proteome</keyword>
<evidence type="ECO:0000256" key="3">
    <source>
        <dbReference type="SAM" id="SignalP"/>
    </source>
</evidence>
<dbReference type="EMBL" id="JACORT010000002">
    <property type="protein sequence ID" value="MBC5782514.1"/>
    <property type="molecule type" value="Genomic_DNA"/>
</dbReference>
<protein>
    <submittedName>
        <fullName evidence="5">Glycine zipper 2TM domain-containing protein</fullName>
    </submittedName>
</protein>
<dbReference type="AlphaFoldDB" id="A0A923SA89"/>
<gene>
    <name evidence="5" type="ORF">H8N03_06130</name>
</gene>
<dbReference type="PANTHER" id="PTHR35603:SF2">
    <property type="entry name" value="OUTER MEMBRANE LIPOPROTEIN"/>
    <property type="match status" value="1"/>
</dbReference>
<comment type="caution">
    <text evidence="5">The sequence shown here is derived from an EMBL/GenBank/DDBJ whole genome shotgun (WGS) entry which is preliminary data.</text>
</comment>
<evidence type="ECO:0000259" key="4">
    <source>
        <dbReference type="Pfam" id="PF05433"/>
    </source>
</evidence>
<evidence type="ECO:0000313" key="6">
    <source>
        <dbReference type="Proteomes" id="UP000608513"/>
    </source>
</evidence>
<dbReference type="PANTHER" id="PTHR35603">
    <property type="match status" value="1"/>
</dbReference>
<evidence type="ECO:0000256" key="2">
    <source>
        <dbReference type="ARBA" id="ARBA00023136"/>
    </source>
</evidence>
<sequence>MKKLAIATLLAVAAAGAIAQNPHGLPPGIAKKLDACDNCGHVSSVYKEKRKGEGGAVGIVGGAVVGGLLGNQIGKGTGKTVATVAGAAAGGYAGNEVQKHYTSKEVWVTKVQMKDGSTRSFEQEAQPAWKSGSIVRVNGKSLAAI</sequence>
<feature type="domain" description="Glycine zipper 2TM" evidence="4">
    <location>
        <begin position="58"/>
        <end position="98"/>
    </location>
</feature>
<organism evidence="5 6">
    <name type="scientific">Ramlibacter cellulosilyticus</name>
    <dbReference type="NCBI Taxonomy" id="2764187"/>
    <lineage>
        <taxon>Bacteria</taxon>
        <taxon>Pseudomonadati</taxon>
        <taxon>Pseudomonadota</taxon>
        <taxon>Betaproteobacteria</taxon>
        <taxon>Burkholderiales</taxon>
        <taxon>Comamonadaceae</taxon>
        <taxon>Ramlibacter</taxon>
    </lineage>
</organism>
<dbReference type="Pfam" id="PF05433">
    <property type="entry name" value="Rick_17kDa_Anti"/>
    <property type="match status" value="1"/>
</dbReference>
<dbReference type="InterPro" id="IPR008816">
    <property type="entry name" value="Gly_zipper_2TM_dom"/>
</dbReference>
<evidence type="ECO:0000256" key="1">
    <source>
        <dbReference type="ARBA" id="ARBA00004370"/>
    </source>
</evidence>